<dbReference type="Proteomes" id="UP000765509">
    <property type="component" value="Unassembled WGS sequence"/>
</dbReference>
<evidence type="ECO:0000313" key="2">
    <source>
        <dbReference type="Proteomes" id="UP000765509"/>
    </source>
</evidence>
<name>A0A9Q3C241_9BASI</name>
<keyword evidence="2" id="KW-1185">Reference proteome</keyword>
<protein>
    <submittedName>
        <fullName evidence="1">Uncharacterized protein</fullName>
    </submittedName>
</protein>
<comment type="caution">
    <text evidence="1">The sequence shown here is derived from an EMBL/GenBank/DDBJ whole genome shotgun (WGS) entry which is preliminary data.</text>
</comment>
<gene>
    <name evidence="1" type="ORF">O181_015040</name>
</gene>
<sequence length="114" mass="13332">MMIGTPGYLWPNFPTRTLTTLQQNNHHFSVLMEEIRNLTQLTSLKTLLLESYLQKDITREPEVSLKHFKRDADKSRESPPFSTLVKWYGFPPRSSNELNPLKNFQKDGWVLLPS</sequence>
<accession>A0A9Q3C241</accession>
<reference evidence="1" key="1">
    <citation type="submission" date="2021-03" db="EMBL/GenBank/DDBJ databases">
        <title>Draft genome sequence of rust myrtle Austropuccinia psidii MF-1, a brazilian biotype.</title>
        <authorList>
            <person name="Quecine M.C."/>
            <person name="Pachon D.M.R."/>
            <person name="Bonatelli M.L."/>
            <person name="Correr F.H."/>
            <person name="Franceschini L.M."/>
            <person name="Leite T.F."/>
            <person name="Margarido G.R.A."/>
            <person name="Almeida C.A."/>
            <person name="Ferrarezi J.A."/>
            <person name="Labate C.A."/>
        </authorList>
    </citation>
    <scope>NUCLEOTIDE SEQUENCE</scope>
    <source>
        <strain evidence="1">MF-1</strain>
    </source>
</reference>
<proteinExistence type="predicted"/>
<dbReference type="AlphaFoldDB" id="A0A9Q3C241"/>
<evidence type="ECO:0000313" key="1">
    <source>
        <dbReference type="EMBL" id="MBW0475325.1"/>
    </source>
</evidence>
<dbReference type="EMBL" id="AVOT02004061">
    <property type="protein sequence ID" value="MBW0475325.1"/>
    <property type="molecule type" value="Genomic_DNA"/>
</dbReference>
<organism evidence="1 2">
    <name type="scientific">Austropuccinia psidii MF-1</name>
    <dbReference type="NCBI Taxonomy" id="1389203"/>
    <lineage>
        <taxon>Eukaryota</taxon>
        <taxon>Fungi</taxon>
        <taxon>Dikarya</taxon>
        <taxon>Basidiomycota</taxon>
        <taxon>Pucciniomycotina</taxon>
        <taxon>Pucciniomycetes</taxon>
        <taxon>Pucciniales</taxon>
        <taxon>Sphaerophragmiaceae</taxon>
        <taxon>Austropuccinia</taxon>
    </lineage>
</organism>